<feature type="domain" description="Knr4/Smi1-like" evidence="1">
    <location>
        <begin position="9"/>
        <end position="148"/>
    </location>
</feature>
<evidence type="ECO:0000313" key="2">
    <source>
        <dbReference type="EMBL" id="BDR57651.1"/>
    </source>
</evidence>
<reference evidence="2 3" key="1">
    <citation type="journal article" date="2023" name="Microbiol. Spectr.">
        <title>Symbiosis of Carpenter Bees with Uncharacterized Lactic Acid Bacteria Showing NAD Auxotrophy.</title>
        <authorList>
            <person name="Kawasaki S."/>
            <person name="Ozawa K."/>
            <person name="Mori T."/>
            <person name="Yamamoto A."/>
            <person name="Ito M."/>
            <person name="Ohkuma M."/>
            <person name="Sakamoto M."/>
            <person name="Matsutani M."/>
        </authorList>
    </citation>
    <scope>NUCLEOTIDE SEQUENCE [LARGE SCALE GENOMIC DNA]</scope>
    <source>
        <strain evidence="2 3">XA3</strain>
    </source>
</reference>
<dbReference type="EMBL" id="AP026802">
    <property type="protein sequence ID" value="BDR57651.1"/>
    <property type="molecule type" value="Genomic_DNA"/>
</dbReference>
<dbReference type="Proteomes" id="UP001321861">
    <property type="component" value="Chromosome"/>
</dbReference>
<accession>A0AAU9CZ06</accession>
<protein>
    <recommendedName>
        <fullName evidence="1">Knr4/Smi1-like domain-containing protein</fullName>
    </recommendedName>
</protein>
<sequence length="150" mass="17703">MNILNTNGVISEKDIENFEKKIGRILPKEYRDFLKEYNGGTLESKNVFCFYDKNREKKDKSTLRLLGYLGKKNRSDTDHLSYLYGMFSQRMPKGYIPIGRDPGGNLILINLDSGKIYFWDHEFEPEEDELDTRNIYYINDGFNDFIECLE</sequence>
<proteinExistence type="predicted"/>
<dbReference type="SMART" id="SM00860">
    <property type="entry name" value="SMI1_KNR4"/>
    <property type="match status" value="1"/>
</dbReference>
<dbReference type="RefSeq" id="WP_317635604.1">
    <property type="nucleotide sequence ID" value="NZ_AP026802.1"/>
</dbReference>
<dbReference type="KEGG" id="xap:XA3_00920"/>
<dbReference type="InterPro" id="IPR018958">
    <property type="entry name" value="Knr4/Smi1-like_dom"/>
</dbReference>
<gene>
    <name evidence="2" type="ORF">XA3_00920</name>
</gene>
<dbReference type="Pfam" id="PF09346">
    <property type="entry name" value="SMI1_KNR4"/>
    <property type="match status" value="1"/>
</dbReference>
<dbReference type="SUPFAM" id="SSF160631">
    <property type="entry name" value="SMI1/KNR4-like"/>
    <property type="match status" value="1"/>
</dbReference>
<dbReference type="Gene3D" id="3.40.1580.10">
    <property type="entry name" value="SMI1/KNR4-like"/>
    <property type="match status" value="1"/>
</dbReference>
<evidence type="ECO:0000313" key="3">
    <source>
        <dbReference type="Proteomes" id="UP001321861"/>
    </source>
</evidence>
<evidence type="ECO:0000259" key="1">
    <source>
        <dbReference type="SMART" id="SM00860"/>
    </source>
</evidence>
<keyword evidence="3" id="KW-1185">Reference proteome</keyword>
<organism evidence="2 3">
    <name type="scientific">Xylocopilactobacillus apicola</name>
    <dbReference type="NCBI Taxonomy" id="2932184"/>
    <lineage>
        <taxon>Bacteria</taxon>
        <taxon>Bacillati</taxon>
        <taxon>Bacillota</taxon>
        <taxon>Bacilli</taxon>
        <taxon>Lactobacillales</taxon>
        <taxon>Lactobacillaceae</taxon>
        <taxon>Xylocopilactobacillus</taxon>
    </lineage>
</organism>
<dbReference type="AlphaFoldDB" id="A0AAU9CZ06"/>
<name>A0AAU9CZ06_9LACO</name>
<dbReference type="InterPro" id="IPR037883">
    <property type="entry name" value="Knr4/Smi1-like_sf"/>
</dbReference>